<protein>
    <submittedName>
        <fullName evidence="1">Uncharacterized protein</fullName>
    </submittedName>
</protein>
<gene>
    <name evidence="1" type="ORF">K441DRAFT_682389</name>
</gene>
<accession>A0ACC8ENB7</accession>
<reference evidence="1 2" key="1">
    <citation type="journal article" date="2016" name="Nat. Commun.">
        <title>Ectomycorrhizal ecology is imprinted in the genome of the dominant symbiotic fungus Cenococcum geophilum.</title>
        <authorList>
            <consortium name="DOE Joint Genome Institute"/>
            <person name="Peter M."/>
            <person name="Kohler A."/>
            <person name="Ohm R.A."/>
            <person name="Kuo A."/>
            <person name="Krutzmann J."/>
            <person name="Morin E."/>
            <person name="Arend M."/>
            <person name="Barry K.W."/>
            <person name="Binder M."/>
            <person name="Choi C."/>
            <person name="Clum A."/>
            <person name="Copeland A."/>
            <person name="Grisel N."/>
            <person name="Haridas S."/>
            <person name="Kipfer T."/>
            <person name="LaButti K."/>
            <person name="Lindquist E."/>
            <person name="Lipzen A."/>
            <person name="Maire R."/>
            <person name="Meier B."/>
            <person name="Mihaltcheva S."/>
            <person name="Molinier V."/>
            <person name="Murat C."/>
            <person name="Poggeler S."/>
            <person name="Quandt C.A."/>
            <person name="Sperisen C."/>
            <person name="Tritt A."/>
            <person name="Tisserant E."/>
            <person name="Crous P.W."/>
            <person name="Henrissat B."/>
            <person name="Nehls U."/>
            <person name="Egli S."/>
            <person name="Spatafora J.W."/>
            <person name="Grigoriev I.V."/>
            <person name="Martin F.M."/>
        </authorList>
    </citation>
    <scope>NUCLEOTIDE SEQUENCE [LARGE SCALE GENOMIC DNA]</scope>
    <source>
        <strain evidence="1 2">1.58</strain>
    </source>
</reference>
<sequence>MSNHPRRNWETQGPNDYHYAHENTNPYVPTRAAHNRILAQTTPGHSQGLNDHRYSHENTNSYENSVLTRASHNQILHSYPHENTNSYENSIPTPAPHNQVLAQTPSHLPQGQSHITQEYSSHQPEPQAPQVSPPATGVWPTRHTYNESPHRENAYNFLGRNSGSRNTLPTPNFTVNPSNPRDLDGNSIDSHNQSVSLDDQSADYGGPSAALPGQSRDIDSQTPSSPANMNQLTHGHAPQQTNIFQPADLRAEGSLYGNQSGFSLYPTAYNNEGQDWDQSESLVGLETPSSAASPGDEKSASMSRSSSRSKQKNSFACDNEDCTASFTRLADLQRHQSTVHTKEKLFPCSVNNCSRVKDRGFSRRDHLTEHLRSYHAMPIPKRKPGQRAAPNSGMMG</sequence>
<organism evidence="1 2">
    <name type="scientific">Cenococcum geophilum 1.58</name>
    <dbReference type="NCBI Taxonomy" id="794803"/>
    <lineage>
        <taxon>Eukaryota</taxon>
        <taxon>Fungi</taxon>
        <taxon>Dikarya</taxon>
        <taxon>Ascomycota</taxon>
        <taxon>Pezizomycotina</taxon>
        <taxon>Dothideomycetes</taxon>
        <taxon>Pleosporomycetidae</taxon>
        <taxon>Gloniales</taxon>
        <taxon>Gloniaceae</taxon>
        <taxon>Cenococcum</taxon>
    </lineage>
</organism>
<evidence type="ECO:0000313" key="2">
    <source>
        <dbReference type="Proteomes" id="UP000250078"/>
    </source>
</evidence>
<proteinExistence type="predicted"/>
<evidence type="ECO:0000313" key="1">
    <source>
        <dbReference type="EMBL" id="OCK87752.1"/>
    </source>
</evidence>
<keyword evidence="2" id="KW-1185">Reference proteome</keyword>
<name>A0ACC8ENB7_9PEZI</name>
<dbReference type="EMBL" id="KV748255">
    <property type="protein sequence ID" value="OCK87752.1"/>
    <property type="molecule type" value="Genomic_DNA"/>
</dbReference>
<dbReference type="Proteomes" id="UP000250078">
    <property type="component" value="Unassembled WGS sequence"/>
</dbReference>